<dbReference type="EMBL" id="JAJKGN010000004">
    <property type="protein sequence ID" value="MDC6409587.1"/>
    <property type="molecule type" value="Genomic_DNA"/>
</dbReference>
<proteinExistence type="predicted"/>
<organism evidence="1 2">
    <name type="scientific">Xylella fastidiosa subsp. multiplex</name>
    <dbReference type="NCBI Taxonomy" id="644357"/>
    <lineage>
        <taxon>Bacteria</taxon>
        <taxon>Pseudomonadati</taxon>
        <taxon>Pseudomonadota</taxon>
        <taxon>Gammaproteobacteria</taxon>
        <taxon>Lysobacterales</taxon>
        <taxon>Lysobacteraceae</taxon>
        <taxon>Xylella</taxon>
    </lineage>
</organism>
<dbReference type="AlphaFoldDB" id="A0AAW6HZ13"/>
<comment type="caution">
    <text evidence="1">The sequence shown here is derived from an EMBL/GenBank/DDBJ whole genome shotgun (WGS) entry which is preliminary data.</text>
</comment>
<accession>A0AAW6HZ13</accession>
<evidence type="ECO:0000313" key="2">
    <source>
        <dbReference type="Proteomes" id="UP001220702"/>
    </source>
</evidence>
<name>A0AAW6HZ13_XYLFS</name>
<protein>
    <submittedName>
        <fullName evidence="1">Uncharacterized protein</fullName>
    </submittedName>
</protein>
<dbReference type="Proteomes" id="UP001220702">
    <property type="component" value="Unassembled WGS sequence"/>
</dbReference>
<gene>
    <name evidence="1" type="ORF">LOK82_13620</name>
</gene>
<reference evidence="1" key="1">
    <citation type="submission" date="2021-11" db="EMBL/GenBank/DDBJ databases">
        <authorList>
            <person name="Denance N."/>
            <person name="Briand M."/>
            <person name="Dupas E."/>
            <person name="Durand K."/>
            <person name="Legendre B."/>
            <person name="Cunty A."/>
            <person name="Donnadieu C."/>
            <person name="Lopez Roques C."/>
            <person name="Cesbron S."/>
            <person name="Jacques M.A."/>
        </authorList>
    </citation>
    <scope>NUCLEOTIDE SEQUENCE</scope>
    <source>
        <strain evidence="1">CFBP8070</strain>
    </source>
</reference>
<sequence>MFLAAPTRSGKGVGIVIPTCSITVTRWSCWISRRELRNYFWLPCKCGQEVHKFAPDDENFQTPAGTHWPTCAMTRVFASAT</sequence>
<evidence type="ECO:0000313" key="1">
    <source>
        <dbReference type="EMBL" id="MDC6409587.1"/>
    </source>
</evidence>
<reference evidence="1" key="2">
    <citation type="journal article" date="2023" name="Commun. Biol.">
        <title>Suspicions of two bridgehead invasions of Xylella fastidiosa subsp. multiplex in France.</title>
        <authorList>
            <person name="Dupas E."/>
            <person name="Durand K."/>
            <person name="Rieux A."/>
            <person name="Briand M."/>
            <person name="Pruvost O."/>
            <person name="Cunty A."/>
            <person name="Denance N."/>
            <person name="Donnadieu C."/>
            <person name="Legendre B."/>
            <person name="Lopez-Roques C."/>
            <person name="Cesbron S."/>
            <person name="Ravigne V."/>
            <person name="Jacques M.A."/>
        </authorList>
    </citation>
    <scope>NUCLEOTIDE SEQUENCE</scope>
    <source>
        <strain evidence="1">CFBP8070</strain>
    </source>
</reference>